<accession>A0ABW2P0W0</accession>
<feature type="compositionally biased region" description="Low complexity" evidence="1">
    <location>
        <begin position="469"/>
        <end position="478"/>
    </location>
</feature>
<feature type="region of interest" description="Disordered" evidence="1">
    <location>
        <begin position="262"/>
        <end position="286"/>
    </location>
</feature>
<dbReference type="Gene3D" id="3.40.50.1110">
    <property type="entry name" value="SGNH hydrolase"/>
    <property type="match status" value="1"/>
</dbReference>
<dbReference type="Proteomes" id="UP001596496">
    <property type="component" value="Unassembled WGS sequence"/>
</dbReference>
<sequence length="550" mass="58415">MGDSYWAGEGASKTSAYANRPGMVVDGRHQSGYAPPHVAWMLLEAGRRPLIDQYRITPASLQTSWGPDRLQFNASSGASTRHLVQQQKESNGDIRNEPQLDGVDPNTNIAFFGLGGNDAGFFDVVSTATKAGAFSSYPEDPSAAIRQQETVQQVILQKLRGLSTVADNIMKGLHRTHLAMPLAEIIVGLYPIGVKPTGNADLAAVGHQTLDVLYSYVKEVNATISKAAAAYQRTHPGVRVHVFDPNTAGPGGTSVVAGHEVGQPDSYFNDLKKNSGESGSREYQESYHPNELGAVAIGRALATWMAKEFPQYFPKGPNPDAIIMDPQASTTDPADVDHLRQVAQNDPDELCDGTDPDSICRFIQPGGDVIIPDDVYFNPTAVQPFPDEAPDDTGVVPGAPQQYVNGNTVYIPWDSYWGNPLSGTDHGPWFDDGPDFSPTGGVPGGDTGSGGPNSGGPTSGGPSSGGPSGVLSDGSTTTTTGGAWTAVWNLINTTQPGPCDQYMDNVWQKASTSAIKMRLSGYDRPQVVQISYFVVRSATEGDTQPSDPCS</sequence>
<dbReference type="EMBL" id="JBHTCG010000003">
    <property type="protein sequence ID" value="MFC7381720.1"/>
    <property type="molecule type" value="Genomic_DNA"/>
</dbReference>
<feature type="region of interest" description="Disordered" evidence="1">
    <location>
        <begin position="424"/>
        <end position="478"/>
    </location>
</feature>
<feature type="compositionally biased region" description="Polar residues" evidence="1">
    <location>
        <begin position="78"/>
        <end position="89"/>
    </location>
</feature>
<comment type="caution">
    <text evidence="2">The sequence shown here is derived from an EMBL/GenBank/DDBJ whole genome shotgun (WGS) entry which is preliminary data.</text>
</comment>
<feature type="compositionally biased region" description="Basic and acidic residues" evidence="1">
    <location>
        <begin position="270"/>
        <end position="285"/>
    </location>
</feature>
<feature type="region of interest" description="Disordered" evidence="1">
    <location>
        <begin position="78"/>
        <end position="100"/>
    </location>
</feature>
<dbReference type="InterPro" id="IPR036514">
    <property type="entry name" value="SGNH_hydro_sf"/>
</dbReference>
<evidence type="ECO:0000256" key="1">
    <source>
        <dbReference type="SAM" id="MobiDB-lite"/>
    </source>
</evidence>
<proteinExistence type="predicted"/>
<feature type="compositionally biased region" description="Gly residues" evidence="1">
    <location>
        <begin position="441"/>
        <end position="468"/>
    </location>
</feature>
<reference evidence="3" key="1">
    <citation type="journal article" date="2019" name="Int. J. Syst. Evol. Microbiol.">
        <title>The Global Catalogue of Microorganisms (GCM) 10K type strain sequencing project: providing services to taxonomists for standard genome sequencing and annotation.</title>
        <authorList>
            <consortium name="The Broad Institute Genomics Platform"/>
            <consortium name="The Broad Institute Genome Sequencing Center for Infectious Disease"/>
            <person name="Wu L."/>
            <person name="Ma J."/>
        </authorList>
    </citation>
    <scope>NUCLEOTIDE SEQUENCE [LARGE SCALE GENOMIC DNA]</scope>
    <source>
        <strain evidence="3">CECT 7649</strain>
    </source>
</reference>
<gene>
    <name evidence="2" type="ORF">ACFQSB_05845</name>
</gene>
<evidence type="ECO:0008006" key="4">
    <source>
        <dbReference type="Google" id="ProtNLM"/>
    </source>
</evidence>
<dbReference type="SUPFAM" id="SSF52266">
    <property type="entry name" value="SGNH hydrolase"/>
    <property type="match status" value="1"/>
</dbReference>
<evidence type="ECO:0000313" key="2">
    <source>
        <dbReference type="EMBL" id="MFC7381720.1"/>
    </source>
</evidence>
<name>A0ABW2P0W0_9ACTN</name>
<protein>
    <recommendedName>
        <fullName evidence="4">SGNH hydrolase-type esterase domain-containing protein</fullName>
    </recommendedName>
</protein>
<evidence type="ECO:0000313" key="3">
    <source>
        <dbReference type="Proteomes" id="UP001596496"/>
    </source>
</evidence>
<keyword evidence="3" id="KW-1185">Reference proteome</keyword>
<dbReference type="RefSeq" id="WP_380824737.1">
    <property type="nucleotide sequence ID" value="NZ_JBHTCG010000003.1"/>
</dbReference>
<organism evidence="2 3">
    <name type="scientific">Sphaerisporangium rhizosphaerae</name>
    <dbReference type="NCBI Taxonomy" id="2269375"/>
    <lineage>
        <taxon>Bacteria</taxon>
        <taxon>Bacillati</taxon>
        <taxon>Actinomycetota</taxon>
        <taxon>Actinomycetes</taxon>
        <taxon>Streptosporangiales</taxon>
        <taxon>Streptosporangiaceae</taxon>
        <taxon>Sphaerisporangium</taxon>
    </lineage>
</organism>